<name>A0A0J8UBJ9_9MYCO</name>
<evidence type="ECO:0000313" key="6">
    <source>
        <dbReference type="Proteomes" id="UP000193811"/>
    </source>
</evidence>
<dbReference type="PATRIC" id="fig|451644.5.peg.2863"/>
<reference evidence="2 4" key="2">
    <citation type="submission" date="2015-06" db="EMBL/GenBank/DDBJ databases">
        <title>Genome sequence of Mycobacterium conceptionense strain MLE.</title>
        <authorList>
            <person name="Greninger A.L."/>
            <person name="Cunningham G."/>
            <person name="Chiu C.Y."/>
            <person name="Miller S."/>
        </authorList>
    </citation>
    <scope>NUCLEOTIDE SEQUENCE [LARGE SCALE GENOMIC DNA]</scope>
    <source>
        <strain evidence="2 4">MLE</strain>
    </source>
</reference>
<evidence type="ECO:0000313" key="3">
    <source>
        <dbReference type="EMBL" id="ORV30008.1"/>
    </source>
</evidence>
<keyword evidence="6" id="KW-1185">Reference proteome</keyword>
<dbReference type="Proteomes" id="UP000193811">
    <property type="component" value="Unassembled WGS sequence"/>
</dbReference>
<dbReference type="Proteomes" id="UP000037594">
    <property type="component" value="Unassembled WGS sequence"/>
</dbReference>
<dbReference type="GeneID" id="44295029"/>
<dbReference type="AlphaFoldDB" id="A0A0J8UBJ9"/>
<evidence type="ECO:0000313" key="2">
    <source>
        <dbReference type="EMBL" id="KMV17730.1"/>
    </source>
</evidence>
<evidence type="ECO:0000313" key="5">
    <source>
        <dbReference type="Proteomes" id="UP000182227"/>
    </source>
</evidence>
<proteinExistence type="predicted"/>
<dbReference type="EMBL" id="LQOP01000007">
    <property type="protein sequence ID" value="ORV30008.1"/>
    <property type="molecule type" value="Genomic_DNA"/>
</dbReference>
<dbReference type="OrthoDB" id="4742419at2"/>
<dbReference type="Proteomes" id="UP000182227">
    <property type="component" value="Unassembled WGS sequence"/>
</dbReference>
<accession>A0A0J8UBJ9</accession>
<evidence type="ECO:0000313" key="1">
    <source>
        <dbReference type="EMBL" id="CQD10971.1"/>
    </source>
</evidence>
<evidence type="ECO:0000313" key="4">
    <source>
        <dbReference type="Proteomes" id="UP000037594"/>
    </source>
</evidence>
<dbReference type="EMBL" id="CTEF01000001">
    <property type="protein sequence ID" value="CQD10971.1"/>
    <property type="molecule type" value="Genomic_DNA"/>
</dbReference>
<reference evidence="3 6" key="3">
    <citation type="submission" date="2016-01" db="EMBL/GenBank/DDBJ databases">
        <title>The new phylogeny of the genus Mycobacterium.</title>
        <authorList>
            <person name="Tarcisio F."/>
            <person name="Conor M."/>
            <person name="Antonella G."/>
            <person name="Elisabetta G."/>
            <person name="Giulia F.S."/>
            <person name="Sara T."/>
            <person name="Anna F."/>
            <person name="Clotilde B."/>
            <person name="Roberto B."/>
            <person name="Veronica D.S."/>
            <person name="Fabio R."/>
            <person name="Monica P."/>
            <person name="Olivier J."/>
            <person name="Enrico T."/>
            <person name="Nicola S."/>
        </authorList>
    </citation>
    <scope>NUCLEOTIDE SEQUENCE [LARGE SCALE GENOMIC DNA]</scope>
    <source>
        <strain evidence="3 6">CCUG 50187</strain>
    </source>
</reference>
<dbReference type="RefSeq" id="WP_019343239.1">
    <property type="nucleotide sequence ID" value="NZ_AGSZ01000027.1"/>
</dbReference>
<sequence length="160" mass="17169">MALILRKLMHIGALPEGLRAEAEAEGILFLAEYVPVTRRFSGTIPGKRSAGSVASYAGALVLTNHRALATMSTLPKLAGRSIDQPWSAPQIGAVHAELDPTGLTLTADVAQIDRRCRGQLSLHYKTEIPADVLASLPRRSLAFDVGAEYVFRAVGVPYHP</sequence>
<organism evidence="2 4">
    <name type="scientific">Mycolicibacterium conceptionense</name>
    <dbReference type="NCBI Taxonomy" id="451644"/>
    <lineage>
        <taxon>Bacteria</taxon>
        <taxon>Bacillati</taxon>
        <taxon>Actinomycetota</taxon>
        <taxon>Actinomycetes</taxon>
        <taxon>Mycobacteriales</taxon>
        <taxon>Mycobacteriaceae</taxon>
        <taxon>Mycolicibacterium</taxon>
    </lineage>
</organism>
<gene>
    <name evidence="2" type="ORF">ACT17_13845</name>
    <name evidence="3" type="ORF">AWB98_06225</name>
    <name evidence="1" type="ORF">BN970_02187</name>
</gene>
<reference evidence="1 5" key="1">
    <citation type="submission" date="2015-03" db="EMBL/GenBank/DDBJ databases">
        <authorList>
            <person name="Murphy D."/>
        </authorList>
    </citation>
    <scope>NUCLEOTIDE SEQUENCE [LARGE SCALE GENOMIC DNA]</scope>
    <source>
        <strain evidence="1 5">D16</strain>
    </source>
</reference>
<protein>
    <submittedName>
        <fullName evidence="2">Uncharacterized protein</fullName>
    </submittedName>
</protein>
<dbReference type="EMBL" id="LFOD01000011">
    <property type="protein sequence ID" value="KMV17730.1"/>
    <property type="molecule type" value="Genomic_DNA"/>
</dbReference>